<evidence type="ECO:0000313" key="1">
    <source>
        <dbReference type="EMBL" id="KAJ8117632.1"/>
    </source>
</evidence>
<comment type="caution">
    <text evidence="1">The sequence shown here is derived from an EMBL/GenBank/DDBJ whole genome shotgun (WGS) entry which is preliminary data.</text>
</comment>
<proteinExistence type="predicted"/>
<organism evidence="1 2">
    <name type="scientific">Boeremia exigua</name>
    <dbReference type="NCBI Taxonomy" id="749465"/>
    <lineage>
        <taxon>Eukaryota</taxon>
        <taxon>Fungi</taxon>
        <taxon>Dikarya</taxon>
        <taxon>Ascomycota</taxon>
        <taxon>Pezizomycotina</taxon>
        <taxon>Dothideomycetes</taxon>
        <taxon>Pleosporomycetidae</taxon>
        <taxon>Pleosporales</taxon>
        <taxon>Pleosporineae</taxon>
        <taxon>Didymellaceae</taxon>
        <taxon>Boeremia</taxon>
    </lineage>
</organism>
<dbReference type="Proteomes" id="UP001153331">
    <property type="component" value="Unassembled WGS sequence"/>
</dbReference>
<sequence>MNSKPQKPGVIIGIVLGIIGFVLLTTTCIYSSQRANRRAQNDPEIARADQRRANGGWWGKQVSQETAVERRARIVREIRESRNREGGIEREARRGRGAREGKLSPPTYQLPAPTHSSTTETRRQRSVANELLSNPPLAHLHDAPPAYDSPAVWPTRN</sequence>
<accession>A0ACC2IR96</accession>
<name>A0ACC2IR96_9PLEO</name>
<gene>
    <name evidence="1" type="ORF">OPT61_g1211</name>
</gene>
<dbReference type="EMBL" id="JAPHNI010000046">
    <property type="protein sequence ID" value="KAJ8117632.1"/>
    <property type="molecule type" value="Genomic_DNA"/>
</dbReference>
<keyword evidence="2" id="KW-1185">Reference proteome</keyword>
<reference evidence="1" key="1">
    <citation type="submission" date="2022-11" db="EMBL/GenBank/DDBJ databases">
        <title>Genome Sequence of Boeremia exigua.</title>
        <authorList>
            <person name="Buettner E."/>
        </authorList>
    </citation>
    <scope>NUCLEOTIDE SEQUENCE</scope>
    <source>
        <strain evidence="1">CU02</strain>
    </source>
</reference>
<protein>
    <submittedName>
        <fullName evidence="1">Uncharacterized protein</fullName>
    </submittedName>
</protein>
<evidence type="ECO:0000313" key="2">
    <source>
        <dbReference type="Proteomes" id="UP001153331"/>
    </source>
</evidence>